<sequence length="113" mass="13136">MCGIVSSTDTSYSEDVLFRSRGYIKGIKGTEGADFIEKLLICNENINQYQKGYDCLAAHLFRFGILPPLQLWYYDRDHLRRCIAIRDNFRKVYTIFLLHGNCCLKDDSELITN</sequence>
<evidence type="ECO:0000313" key="2">
    <source>
        <dbReference type="Proteomes" id="UP000887116"/>
    </source>
</evidence>
<proteinExistence type="predicted"/>
<dbReference type="AlphaFoldDB" id="A0A8X6LEL2"/>
<evidence type="ECO:0000313" key="1">
    <source>
        <dbReference type="EMBL" id="GFR05557.1"/>
    </source>
</evidence>
<organism evidence="1 2">
    <name type="scientific">Trichonephila clavata</name>
    <name type="common">Joro spider</name>
    <name type="synonym">Nephila clavata</name>
    <dbReference type="NCBI Taxonomy" id="2740835"/>
    <lineage>
        <taxon>Eukaryota</taxon>
        <taxon>Metazoa</taxon>
        <taxon>Ecdysozoa</taxon>
        <taxon>Arthropoda</taxon>
        <taxon>Chelicerata</taxon>
        <taxon>Arachnida</taxon>
        <taxon>Araneae</taxon>
        <taxon>Araneomorphae</taxon>
        <taxon>Entelegynae</taxon>
        <taxon>Araneoidea</taxon>
        <taxon>Nephilidae</taxon>
        <taxon>Trichonephila</taxon>
    </lineage>
</organism>
<keyword evidence="2" id="KW-1185">Reference proteome</keyword>
<name>A0A8X6LEL2_TRICU</name>
<dbReference type="Proteomes" id="UP000887116">
    <property type="component" value="Unassembled WGS sequence"/>
</dbReference>
<protein>
    <submittedName>
        <fullName evidence="1">Uncharacterized protein</fullName>
    </submittedName>
</protein>
<gene>
    <name evidence="1" type="ORF">TNCT_326431</name>
</gene>
<comment type="caution">
    <text evidence="1">The sequence shown here is derived from an EMBL/GenBank/DDBJ whole genome shotgun (WGS) entry which is preliminary data.</text>
</comment>
<dbReference type="EMBL" id="BMAO01025861">
    <property type="protein sequence ID" value="GFR05557.1"/>
    <property type="molecule type" value="Genomic_DNA"/>
</dbReference>
<accession>A0A8X6LEL2</accession>
<reference evidence="1" key="1">
    <citation type="submission" date="2020-07" db="EMBL/GenBank/DDBJ databases">
        <title>Multicomponent nature underlies the extraordinary mechanical properties of spider dragline silk.</title>
        <authorList>
            <person name="Kono N."/>
            <person name="Nakamura H."/>
            <person name="Mori M."/>
            <person name="Yoshida Y."/>
            <person name="Ohtoshi R."/>
            <person name="Malay A.D."/>
            <person name="Moran D.A.P."/>
            <person name="Tomita M."/>
            <person name="Numata K."/>
            <person name="Arakawa K."/>
        </authorList>
    </citation>
    <scope>NUCLEOTIDE SEQUENCE</scope>
</reference>